<gene>
    <name evidence="1" type="ORF">HUJ06_016879</name>
</gene>
<evidence type="ECO:0000313" key="1">
    <source>
        <dbReference type="EMBL" id="DAD46942.1"/>
    </source>
</evidence>
<evidence type="ECO:0000313" key="2">
    <source>
        <dbReference type="Proteomes" id="UP000607653"/>
    </source>
</evidence>
<keyword evidence="2" id="KW-1185">Reference proteome</keyword>
<comment type="caution">
    <text evidence="1">The sequence shown here is derived from an EMBL/GenBank/DDBJ whole genome shotgun (WGS) entry which is preliminary data.</text>
</comment>
<name>A0A822ZNY0_NELNU</name>
<dbReference type="AlphaFoldDB" id="A0A822ZNY0"/>
<accession>A0A822ZNY0</accession>
<reference evidence="1 2" key="1">
    <citation type="journal article" date="2020" name="Mol. Biol. Evol.">
        <title>Distinct Expression and Methylation Patterns for Genes with Different Fates following a Single Whole-Genome Duplication in Flowering Plants.</title>
        <authorList>
            <person name="Shi T."/>
            <person name="Rahmani R.S."/>
            <person name="Gugger P.F."/>
            <person name="Wang M."/>
            <person name="Li H."/>
            <person name="Zhang Y."/>
            <person name="Li Z."/>
            <person name="Wang Q."/>
            <person name="Van de Peer Y."/>
            <person name="Marchal K."/>
            <person name="Chen J."/>
        </authorList>
    </citation>
    <scope>NUCLEOTIDE SEQUENCE [LARGE SCALE GENOMIC DNA]</scope>
    <source>
        <tissue evidence="1">Leaf</tissue>
    </source>
</reference>
<organism evidence="1 2">
    <name type="scientific">Nelumbo nucifera</name>
    <name type="common">Sacred lotus</name>
    <dbReference type="NCBI Taxonomy" id="4432"/>
    <lineage>
        <taxon>Eukaryota</taxon>
        <taxon>Viridiplantae</taxon>
        <taxon>Streptophyta</taxon>
        <taxon>Embryophyta</taxon>
        <taxon>Tracheophyta</taxon>
        <taxon>Spermatophyta</taxon>
        <taxon>Magnoliopsida</taxon>
        <taxon>Proteales</taxon>
        <taxon>Nelumbonaceae</taxon>
        <taxon>Nelumbo</taxon>
    </lineage>
</organism>
<dbReference type="Proteomes" id="UP000607653">
    <property type="component" value="Unassembled WGS sequence"/>
</dbReference>
<dbReference type="EMBL" id="DUZY01000008">
    <property type="protein sequence ID" value="DAD46942.1"/>
    <property type="molecule type" value="Genomic_DNA"/>
</dbReference>
<sequence>MATVAGLTGDSFAMWPVTGNFCNVFERFGTLPMPMMAFRDARGQLVRQNDRAKGNWFGGERGGGNCEKEHK</sequence>
<proteinExistence type="predicted"/>
<protein>
    <submittedName>
        <fullName evidence="1">Uncharacterized protein</fullName>
    </submittedName>
</protein>